<gene>
    <name evidence="8" type="ORF">G5C65_24765</name>
</gene>
<dbReference type="InterPro" id="IPR039420">
    <property type="entry name" value="WalR-like"/>
</dbReference>
<accession>A0A6G4X2M1</accession>
<dbReference type="InterPro" id="IPR001789">
    <property type="entry name" value="Sig_transdc_resp-reg_receiver"/>
</dbReference>
<dbReference type="PRINTS" id="PR00038">
    <property type="entry name" value="HTHLUXR"/>
</dbReference>
<dbReference type="Proteomes" id="UP000477722">
    <property type="component" value="Unassembled WGS sequence"/>
</dbReference>
<dbReference type="InterPro" id="IPR058245">
    <property type="entry name" value="NreC/VraR/RcsB-like_REC"/>
</dbReference>
<dbReference type="PROSITE" id="PS50043">
    <property type="entry name" value="HTH_LUXR_2"/>
    <property type="match status" value="1"/>
</dbReference>
<dbReference type="GO" id="GO:0003677">
    <property type="term" value="F:DNA binding"/>
    <property type="evidence" value="ECO:0007669"/>
    <property type="project" value="UniProtKB-KW"/>
</dbReference>
<dbReference type="RefSeq" id="WP_165301138.1">
    <property type="nucleotide sequence ID" value="NZ_JAAKZZ010000312.1"/>
</dbReference>
<proteinExistence type="predicted"/>
<dbReference type="GO" id="GO:0000160">
    <property type="term" value="P:phosphorelay signal transduction system"/>
    <property type="evidence" value="ECO:0007669"/>
    <property type="project" value="InterPro"/>
</dbReference>
<comment type="caution">
    <text evidence="8">The sequence shown here is derived from an EMBL/GenBank/DDBJ whole genome shotgun (WGS) entry which is preliminary data.</text>
</comment>
<keyword evidence="2" id="KW-0805">Transcription regulation</keyword>
<dbReference type="EMBL" id="JAAKZZ010000312">
    <property type="protein sequence ID" value="NGO71503.1"/>
    <property type="molecule type" value="Genomic_DNA"/>
</dbReference>
<dbReference type="CDD" id="cd06170">
    <property type="entry name" value="LuxR_C_like"/>
    <property type="match status" value="1"/>
</dbReference>
<dbReference type="AlphaFoldDB" id="A0A6G4X2M1"/>
<feature type="domain" description="HTH luxR-type" evidence="6">
    <location>
        <begin position="152"/>
        <end position="217"/>
    </location>
</feature>
<dbReference type="InterPro" id="IPR011006">
    <property type="entry name" value="CheY-like_superfamily"/>
</dbReference>
<dbReference type="SMART" id="SM00421">
    <property type="entry name" value="HTH_LUXR"/>
    <property type="match status" value="1"/>
</dbReference>
<evidence type="ECO:0000313" key="8">
    <source>
        <dbReference type="EMBL" id="NGO71503.1"/>
    </source>
</evidence>
<evidence type="ECO:0000259" key="7">
    <source>
        <dbReference type="PROSITE" id="PS50110"/>
    </source>
</evidence>
<dbReference type="Pfam" id="PF00196">
    <property type="entry name" value="GerE"/>
    <property type="match status" value="1"/>
</dbReference>
<evidence type="ECO:0000259" key="6">
    <source>
        <dbReference type="PROSITE" id="PS50043"/>
    </source>
</evidence>
<dbReference type="PROSITE" id="PS00622">
    <property type="entry name" value="HTH_LUXR_1"/>
    <property type="match status" value="1"/>
</dbReference>
<dbReference type="PANTHER" id="PTHR43214">
    <property type="entry name" value="TWO-COMPONENT RESPONSE REGULATOR"/>
    <property type="match status" value="1"/>
</dbReference>
<dbReference type="SUPFAM" id="SSF52172">
    <property type="entry name" value="CheY-like"/>
    <property type="match status" value="1"/>
</dbReference>
<feature type="domain" description="Response regulatory" evidence="7">
    <location>
        <begin position="6"/>
        <end position="122"/>
    </location>
</feature>
<reference evidence="8 9" key="1">
    <citation type="submission" date="2020-02" db="EMBL/GenBank/DDBJ databases">
        <title>Whole-genome analyses of novel actinobacteria.</title>
        <authorList>
            <person name="Sahin N."/>
            <person name="Tatar D."/>
        </authorList>
    </citation>
    <scope>NUCLEOTIDE SEQUENCE [LARGE SCALE GENOMIC DNA]</scope>
    <source>
        <strain evidence="8 9">SB3404</strain>
    </source>
</reference>
<organism evidence="8 9">
    <name type="scientific">Streptomyces boncukensis</name>
    <dbReference type="NCBI Taxonomy" id="2711219"/>
    <lineage>
        <taxon>Bacteria</taxon>
        <taxon>Bacillati</taxon>
        <taxon>Actinomycetota</taxon>
        <taxon>Actinomycetes</taxon>
        <taxon>Kitasatosporales</taxon>
        <taxon>Streptomycetaceae</taxon>
        <taxon>Streptomyces</taxon>
    </lineage>
</organism>
<sequence>MTDTISVLIVDDDALVRAGLAMILRGVPDVRVVAEVADGAEVPAAVAQHRPDVVLMDIRMVKVDGVTATRQLRSRPDAPEVLILTTFDLDEHVVDALQAGASGFLVKDTAPEEIVRAVRQVASGEPTLSPRVTRQLIAQITGPAARARPARASGLPADLAEREREVARLVGEGMSNTQIGEELFLSVATVKAYVSRLLARLGLDNRVQLALLANGVDLSGGTERPPRHN</sequence>
<keyword evidence="9" id="KW-1185">Reference proteome</keyword>
<evidence type="ECO:0000256" key="4">
    <source>
        <dbReference type="ARBA" id="ARBA00023163"/>
    </source>
</evidence>
<evidence type="ECO:0000256" key="2">
    <source>
        <dbReference type="ARBA" id="ARBA00023015"/>
    </source>
</evidence>
<dbReference type="PROSITE" id="PS50110">
    <property type="entry name" value="RESPONSE_REGULATORY"/>
    <property type="match status" value="1"/>
</dbReference>
<evidence type="ECO:0000256" key="1">
    <source>
        <dbReference type="ARBA" id="ARBA00022553"/>
    </source>
</evidence>
<dbReference type="Gene3D" id="3.40.50.2300">
    <property type="match status" value="1"/>
</dbReference>
<keyword evidence="3" id="KW-0238">DNA-binding</keyword>
<dbReference type="InterPro" id="IPR000792">
    <property type="entry name" value="Tscrpt_reg_LuxR_C"/>
</dbReference>
<name>A0A6G4X2M1_9ACTN</name>
<protein>
    <submittedName>
        <fullName evidence="8">Response regulator transcription factor</fullName>
    </submittedName>
</protein>
<dbReference type="PANTHER" id="PTHR43214:SF24">
    <property type="entry name" value="TRANSCRIPTIONAL REGULATORY PROTEIN NARL-RELATED"/>
    <property type="match status" value="1"/>
</dbReference>
<evidence type="ECO:0000256" key="5">
    <source>
        <dbReference type="PROSITE-ProRule" id="PRU00169"/>
    </source>
</evidence>
<dbReference type="GO" id="GO:0006355">
    <property type="term" value="P:regulation of DNA-templated transcription"/>
    <property type="evidence" value="ECO:0007669"/>
    <property type="project" value="InterPro"/>
</dbReference>
<feature type="modified residue" description="4-aspartylphosphate" evidence="5">
    <location>
        <position position="57"/>
    </location>
</feature>
<dbReference type="Pfam" id="PF00072">
    <property type="entry name" value="Response_reg"/>
    <property type="match status" value="1"/>
</dbReference>
<dbReference type="CDD" id="cd17535">
    <property type="entry name" value="REC_NarL-like"/>
    <property type="match status" value="1"/>
</dbReference>
<keyword evidence="1 5" id="KW-0597">Phosphoprotein</keyword>
<evidence type="ECO:0000256" key="3">
    <source>
        <dbReference type="ARBA" id="ARBA00023125"/>
    </source>
</evidence>
<dbReference type="InterPro" id="IPR016032">
    <property type="entry name" value="Sig_transdc_resp-reg_C-effctor"/>
</dbReference>
<keyword evidence="4" id="KW-0804">Transcription</keyword>
<dbReference type="SMART" id="SM00448">
    <property type="entry name" value="REC"/>
    <property type="match status" value="1"/>
</dbReference>
<evidence type="ECO:0000313" key="9">
    <source>
        <dbReference type="Proteomes" id="UP000477722"/>
    </source>
</evidence>
<dbReference type="SUPFAM" id="SSF46894">
    <property type="entry name" value="C-terminal effector domain of the bipartite response regulators"/>
    <property type="match status" value="1"/>
</dbReference>